<evidence type="ECO:0000256" key="2">
    <source>
        <dbReference type="PROSITE-ProRule" id="PRU00708"/>
    </source>
</evidence>
<keyword evidence="1" id="KW-0677">Repeat</keyword>
<feature type="transmembrane region" description="Helical" evidence="4">
    <location>
        <begin position="27"/>
        <end position="46"/>
    </location>
</feature>
<dbReference type="PANTHER" id="PTHR47447:SF23">
    <property type="entry name" value="PENTACOTRIPEPTIDE-REPEAT REGION OF PRORP DOMAIN-CONTAINING PROTEIN"/>
    <property type="match status" value="1"/>
</dbReference>
<accession>A0A9P1FHF5</accession>
<protein>
    <submittedName>
        <fullName evidence="6">Pentatricopeptide repeat-containing protein</fullName>
    </submittedName>
</protein>
<comment type="caution">
    <text evidence="5">The sequence shown here is derived from an EMBL/GenBank/DDBJ whole genome shotgun (WGS) entry which is preliminary data.</text>
</comment>
<feature type="region of interest" description="Disordered" evidence="3">
    <location>
        <begin position="53"/>
        <end position="93"/>
    </location>
</feature>
<keyword evidence="7" id="KW-1185">Reference proteome</keyword>
<feature type="repeat" description="PPR" evidence="2">
    <location>
        <begin position="324"/>
        <end position="358"/>
    </location>
</feature>
<dbReference type="AlphaFoldDB" id="A0A9P1FHF5"/>
<reference evidence="6 7" key="2">
    <citation type="submission" date="2024-05" db="EMBL/GenBank/DDBJ databases">
        <authorList>
            <person name="Chen Y."/>
            <person name="Shah S."/>
            <person name="Dougan E. K."/>
            <person name="Thang M."/>
            <person name="Chan C."/>
        </authorList>
    </citation>
    <scope>NUCLEOTIDE SEQUENCE [LARGE SCALE GENOMIC DNA]</scope>
</reference>
<dbReference type="InterPro" id="IPR011990">
    <property type="entry name" value="TPR-like_helical_dom_sf"/>
</dbReference>
<keyword evidence="4" id="KW-0812">Transmembrane</keyword>
<dbReference type="Pfam" id="PF13812">
    <property type="entry name" value="PPR_3"/>
    <property type="match status" value="3"/>
</dbReference>
<dbReference type="EMBL" id="CAMXCT020000245">
    <property type="protein sequence ID" value="CAL1129491.1"/>
    <property type="molecule type" value="Genomic_DNA"/>
</dbReference>
<dbReference type="InterPro" id="IPR002885">
    <property type="entry name" value="PPR_rpt"/>
</dbReference>
<keyword evidence="4" id="KW-0472">Membrane</keyword>
<evidence type="ECO:0000256" key="1">
    <source>
        <dbReference type="ARBA" id="ARBA00022737"/>
    </source>
</evidence>
<proteinExistence type="predicted"/>
<sequence>MTGRASQWYQRNFPRVASQRSGGRLKLLLLCFAVGSMQATIAWLSYLRGDLPRSRSHSRRRAGLEDDKITLPTPRPINDPSEAGDWEEGGKKLLKEGPDDGLPRWFLELNVAGFEPDLTFYSNFIEKAAQRGDLRAAERWFSNAQNAKLEPNGRMFSFLCLAASKSGELSAAANYGERAARLGEALDKTLQIKLLSQALDASRLDLVDRFFSFAAEPANVSTYESVLMAAASNRDLVFAERWLKRAEDAERYVNPSVLVALMDAAASEGNLSMTERFFDFGEASGIRREMAAFNALIKAAALARRPAAAEYWFFEARREGLQPSLITYTSLIKASAQTGDLLSAEAWLREAESSGLRLDIQIFTAVIDAAARAGNLSAAEEWFQRCEQVGKPSIVTFNTILSAACRSSDAEAKGAAIERWFRRCEASGSSPNIKTFNILMNAAANRNDLNATEHWFQVALTKGIQPDSAMLTLLLTMLLQNGDEVAASRWYSAAKQRSVRLTNSSLAGIAIAAARKGKLDFSKSIVEDGHKMGLNFSVATYATRRCTVWGSFSVLEIGGIGGGDWWGRFQHAFFHFNKWYGSSKSCGYYWVCLKDFTL</sequence>
<dbReference type="Gene3D" id="1.25.40.10">
    <property type="entry name" value="Tetratricopeptide repeat domain"/>
    <property type="match status" value="3"/>
</dbReference>
<evidence type="ECO:0000256" key="4">
    <source>
        <dbReference type="SAM" id="Phobius"/>
    </source>
</evidence>
<organism evidence="5">
    <name type="scientific">Cladocopium goreaui</name>
    <dbReference type="NCBI Taxonomy" id="2562237"/>
    <lineage>
        <taxon>Eukaryota</taxon>
        <taxon>Sar</taxon>
        <taxon>Alveolata</taxon>
        <taxon>Dinophyceae</taxon>
        <taxon>Suessiales</taxon>
        <taxon>Symbiodiniaceae</taxon>
        <taxon>Cladocopium</taxon>
    </lineage>
</organism>
<evidence type="ECO:0000313" key="5">
    <source>
        <dbReference type="EMBL" id="CAI3976116.1"/>
    </source>
</evidence>
<dbReference type="Proteomes" id="UP001152797">
    <property type="component" value="Unassembled WGS sequence"/>
</dbReference>
<evidence type="ECO:0000256" key="3">
    <source>
        <dbReference type="SAM" id="MobiDB-lite"/>
    </source>
</evidence>
<name>A0A9P1FHF5_9DINO</name>
<keyword evidence="4" id="KW-1133">Transmembrane helix</keyword>
<dbReference type="PROSITE" id="PS51375">
    <property type="entry name" value="PPR"/>
    <property type="match status" value="1"/>
</dbReference>
<dbReference type="EMBL" id="CAMXCT030000245">
    <property type="protein sequence ID" value="CAL4763428.1"/>
    <property type="molecule type" value="Genomic_DNA"/>
</dbReference>
<evidence type="ECO:0000313" key="7">
    <source>
        <dbReference type="Proteomes" id="UP001152797"/>
    </source>
</evidence>
<dbReference type="PANTHER" id="PTHR47447">
    <property type="entry name" value="OS03G0856100 PROTEIN"/>
    <property type="match status" value="1"/>
</dbReference>
<gene>
    <name evidence="5" type="ORF">C1SCF055_LOCUS4369</name>
</gene>
<reference evidence="5" key="1">
    <citation type="submission" date="2022-10" db="EMBL/GenBank/DDBJ databases">
        <authorList>
            <person name="Chen Y."/>
            <person name="Dougan E. K."/>
            <person name="Chan C."/>
            <person name="Rhodes N."/>
            <person name="Thang M."/>
        </authorList>
    </citation>
    <scope>NUCLEOTIDE SEQUENCE</scope>
</reference>
<dbReference type="EMBL" id="CAMXCT010000245">
    <property type="protein sequence ID" value="CAI3976116.1"/>
    <property type="molecule type" value="Genomic_DNA"/>
</dbReference>
<dbReference type="OrthoDB" id="413867at2759"/>
<evidence type="ECO:0000313" key="6">
    <source>
        <dbReference type="EMBL" id="CAL4763428.1"/>
    </source>
</evidence>